<dbReference type="PANTHER" id="PTHR30349:SF41">
    <property type="entry name" value="INTEGRASE_RECOMBINASE PROTEIN MJ0367-RELATED"/>
    <property type="match status" value="1"/>
</dbReference>
<dbReference type="RefSeq" id="WP_116039634.1">
    <property type="nucleotide sequence ID" value="NZ_QRDX01000001.1"/>
</dbReference>
<evidence type="ECO:0000256" key="1">
    <source>
        <dbReference type="ARBA" id="ARBA00008857"/>
    </source>
</evidence>
<dbReference type="GO" id="GO:0015074">
    <property type="term" value="P:DNA integration"/>
    <property type="evidence" value="ECO:0007669"/>
    <property type="project" value="UniProtKB-KW"/>
</dbReference>
<dbReference type="GO" id="GO:0006310">
    <property type="term" value="P:DNA recombination"/>
    <property type="evidence" value="ECO:0007669"/>
    <property type="project" value="UniProtKB-KW"/>
</dbReference>
<organism evidence="6 7">
    <name type="scientific">Seonamhaeicola aphaedonensis</name>
    <dbReference type="NCBI Taxonomy" id="1461338"/>
    <lineage>
        <taxon>Bacteria</taxon>
        <taxon>Pseudomonadati</taxon>
        <taxon>Bacteroidota</taxon>
        <taxon>Flavobacteriia</taxon>
        <taxon>Flavobacteriales</taxon>
        <taxon>Flavobacteriaceae</taxon>
    </lineage>
</organism>
<proteinExistence type="inferred from homology"/>
<dbReference type="EMBL" id="QRDX01000001">
    <property type="protein sequence ID" value="RED50727.1"/>
    <property type="molecule type" value="Genomic_DNA"/>
</dbReference>
<keyword evidence="7" id="KW-1185">Reference proteome</keyword>
<evidence type="ECO:0000259" key="5">
    <source>
        <dbReference type="PROSITE" id="PS51898"/>
    </source>
</evidence>
<dbReference type="InterPro" id="IPR004107">
    <property type="entry name" value="Integrase_SAM-like_N"/>
</dbReference>
<dbReference type="AlphaFoldDB" id="A0A3D9HMJ6"/>
<sequence length="391" mass="45237">MYNNKPIVVLENKFHRNAEQILIKFAYNESIKAIVKSIPGALWSTQLKSWYIPLSTKNLNNLKTALQPVALVKDCVVFTQLNSSRHQKRKRVLNAASRKILLGYRQYLKGKRYSDSTVKTYLTLTADLIEFYNEVDIKDINNRSVEVFIEQVMVPKQYAISTHRQFISSLRHFKAFYPECQIDELKLELPKKDKLLPTVLSKEEVIDLIRTTANLKHRCIIALLYACGLRIGELINLELNHIDIDRKQLFIKKAKGRKDRYVILADSFLPLLSNYLNTYAPSFYLFEGQGKNKYSAESIRSFLKRSCKVARIKKRVTPHTLRHSYATHLLENGIDIRYIQVLLGHSRPETTMVYTHVTKKDLLDIKSPLDIAVKSLKLSNNSSPLLKSRNL</sequence>
<keyword evidence="4" id="KW-0233">DNA recombination</keyword>
<dbReference type="InterPro" id="IPR010998">
    <property type="entry name" value="Integrase_recombinase_N"/>
</dbReference>
<name>A0A3D9HMJ6_9FLAO</name>
<evidence type="ECO:0000256" key="4">
    <source>
        <dbReference type="ARBA" id="ARBA00023172"/>
    </source>
</evidence>
<dbReference type="Gene3D" id="1.10.443.10">
    <property type="entry name" value="Intergrase catalytic core"/>
    <property type="match status" value="1"/>
</dbReference>
<dbReference type="InterPro" id="IPR050090">
    <property type="entry name" value="Tyrosine_recombinase_XerCD"/>
</dbReference>
<dbReference type="InterPro" id="IPR013762">
    <property type="entry name" value="Integrase-like_cat_sf"/>
</dbReference>
<dbReference type="InterPro" id="IPR002104">
    <property type="entry name" value="Integrase_catalytic"/>
</dbReference>
<reference evidence="6 7" key="1">
    <citation type="submission" date="2018-07" db="EMBL/GenBank/DDBJ databases">
        <title>Genomic Encyclopedia of Type Strains, Phase III (KMG-III): the genomes of soil and plant-associated and newly described type strains.</title>
        <authorList>
            <person name="Whitman W."/>
        </authorList>
    </citation>
    <scope>NUCLEOTIDE SEQUENCE [LARGE SCALE GENOMIC DNA]</scope>
    <source>
        <strain evidence="6 7">CECT 8487</strain>
    </source>
</reference>
<accession>A0A3D9HMJ6</accession>
<evidence type="ECO:0000256" key="2">
    <source>
        <dbReference type="ARBA" id="ARBA00022908"/>
    </source>
</evidence>
<keyword evidence="3" id="KW-0238">DNA-binding</keyword>
<feature type="domain" description="Tyr recombinase" evidence="5">
    <location>
        <begin position="195"/>
        <end position="367"/>
    </location>
</feature>
<dbReference type="PROSITE" id="PS51898">
    <property type="entry name" value="TYR_RECOMBINASE"/>
    <property type="match status" value="1"/>
</dbReference>
<dbReference type="Pfam" id="PF13495">
    <property type="entry name" value="Phage_int_SAM_4"/>
    <property type="match status" value="1"/>
</dbReference>
<evidence type="ECO:0000256" key="3">
    <source>
        <dbReference type="ARBA" id="ARBA00023125"/>
    </source>
</evidence>
<dbReference type="PANTHER" id="PTHR30349">
    <property type="entry name" value="PHAGE INTEGRASE-RELATED"/>
    <property type="match status" value="1"/>
</dbReference>
<dbReference type="SUPFAM" id="SSF56349">
    <property type="entry name" value="DNA breaking-rejoining enzymes"/>
    <property type="match status" value="1"/>
</dbReference>
<dbReference type="GO" id="GO:0003677">
    <property type="term" value="F:DNA binding"/>
    <property type="evidence" value="ECO:0007669"/>
    <property type="project" value="UniProtKB-KW"/>
</dbReference>
<dbReference type="Pfam" id="PF00589">
    <property type="entry name" value="Phage_integrase"/>
    <property type="match status" value="1"/>
</dbReference>
<gene>
    <name evidence="6" type="ORF">DFQ02_101765</name>
</gene>
<dbReference type="Proteomes" id="UP000256629">
    <property type="component" value="Unassembled WGS sequence"/>
</dbReference>
<evidence type="ECO:0000313" key="6">
    <source>
        <dbReference type="EMBL" id="RED50727.1"/>
    </source>
</evidence>
<protein>
    <submittedName>
        <fullName evidence="6">Site-specific recombinase XerD</fullName>
    </submittedName>
</protein>
<evidence type="ECO:0000313" key="7">
    <source>
        <dbReference type="Proteomes" id="UP000256629"/>
    </source>
</evidence>
<dbReference type="OrthoDB" id="9801717at2"/>
<keyword evidence="2" id="KW-0229">DNA integration</keyword>
<comment type="similarity">
    <text evidence="1">Belongs to the 'phage' integrase family.</text>
</comment>
<comment type="caution">
    <text evidence="6">The sequence shown here is derived from an EMBL/GenBank/DDBJ whole genome shotgun (WGS) entry which is preliminary data.</text>
</comment>
<dbReference type="Gene3D" id="1.10.150.130">
    <property type="match status" value="1"/>
</dbReference>
<dbReference type="InterPro" id="IPR011010">
    <property type="entry name" value="DNA_brk_join_enz"/>
</dbReference>